<gene>
    <name evidence="3" type="ORF">FA15DRAFT_675459</name>
</gene>
<keyword evidence="2" id="KW-0472">Membrane</keyword>
<dbReference type="EMBL" id="ML210420">
    <property type="protein sequence ID" value="TFK18217.1"/>
    <property type="molecule type" value="Genomic_DNA"/>
</dbReference>
<organism evidence="3 4">
    <name type="scientific">Coprinopsis marcescibilis</name>
    <name type="common">Agaric fungus</name>
    <name type="synonym">Psathyrella marcescibilis</name>
    <dbReference type="NCBI Taxonomy" id="230819"/>
    <lineage>
        <taxon>Eukaryota</taxon>
        <taxon>Fungi</taxon>
        <taxon>Dikarya</taxon>
        <taxon>Basidiomycota</taxon>
        <taxon>Agaricomycotina</taxon>
        <taxon>Agaricomycetes</taxon>
        <taxon>Agaricomycetidae</taxon>
        <taxon>Agaricales</taxon>
        <taxon>Agaricineae</taxon>
        <taxon>Psathyrellaceae</taxon>
        <taxon>Coprinopsis</taxon>
    </lineage>
</organism>
<feature type="transmembrane region" description="Helical" evidence="2">
    <location>
        <begin position="336"/>
        <end position="363"/>
    </location>
</feature>
<proteinExistence type="predicted"/>
<feature type="compositionally biased region" description="Pro residues" evidence="1">
    <location>
        <begin position="218"/>
        <end position="254"/>
    </location>
</feature>
<evidence type="ECO:0000256" key="1">
    <source>
        <dbReference type="SAM" id="MobiDB-lite"/>
    </source>
</evidence>
<keyword evidence="2" id="KW-1133">Transmembrane helix</keyword>
<evidence type="ECO:0000313" key="3">
    <source>
        <dbReference type="EMBL" id="TFK18217.1"/>
    </source>
</evidence>
<feature type="region of interest" description="Disordered" evidence="1">
    <location>
        <begin position="218"/>
        <end position="332"/>
    </location>
</feature>
<accession>A0A5C3KEI9</accession>
<feature type="compositionally biased region" description="Low complexity" evidence="1">
    <location>
        <begin position="284"/>
        <end position="296"/>
    </location>
</feature>
<dbReference type="Proteomes" id="UP000307440">
    <property type="component" value="Unassembled WGS sequence"/>
</dbReference>
<dbReference type="Gene3D" id="2.60.120.260">
    <property type="entry name" value="Galactose-binding domain-like"/>
    <property type="match status" value="1"/>
</dbReference>
<name>A0A5C3KEI9_COPMA</name>
<reference evidence="3 4" key="1">
    <citation type="journal article" date="2019" name="Nat. Ecol. Evol.">
        <title>Megaphylogeny resolves global patterns of mushroom evolution.</title>
        <authorList>
            <person name="Varga T."/>
            <person name="Krizsan K."/>
            <person name="Foldi C."/>
            <person name="Dima B."/>
            <person name="Sanchez-Garcia M."/>
            <person name="Sanchez-Ramirez S."/>
            <person name="Szollosi G.J."/>
            <person name="Szarkandi J.G."/>
            <person name="Papp V."/>
            <person name="Albert L."/>
            <person name="Andreopoulos W."/>
            <person name="Angelini C."/>
            <person name="Antonin V."/>
            <person name="Barry K.W."/>
            <person name="Bougher N.L."/>
            <person name="Buchanan P."/>
            <person name="Buyck B."/>
            <person name="Bense V."/>
            <person name="Catcheside P."/>
            <person name="Chovatia M."/>
            <person name="Cooper J."/>
            <person name="Damon W."/>
            <person name="Desjardin D."/>
            <person name="Finy P."/>
            <person name="Geml J."/>
            <person name="Haridas S."/>
            <person name="Hughes K."/>
            <person name="Justo A."/>
            <person name="Karasinski D."/>
            <person name="Kautmanova I."/>
            <person name="Kiss B."/>
            <person name="Kocsube S."/>
            <person name="Kotiranta H."/>
            <person name="LaButti K.M."/>
            <person name="Lechner B.E."/>
            <person name="Liimatainen K."/>
            <person name="Lipzen A."/>
            <person name="Lukacs Z."/>
            <person name="Mihaltcheva S."/>
            <person name="Morgado L.N."/>
            <person name="Niskanen T."/>
            <person name="Noordeloos M.E."/>
            <person name="Ohm R.A."/>
            <person name="Ortiz-Santana B."/>
            <person name="Ovrebo C."/>
            <person name="Racz N."/>
            <person name="Riley R."/>
            <person name="Savchenko A."/>
            <person name="Shiryaev A."/>
            <person name="Soop K."/>
            <person name="Spirin V."/>
            <person name="Szebenyi C."/>
            <person name="Tomsovsky M."/>
            <person name="Tulloss R.E."/>
            <person name="Uehling J."/>
            <person name="Grigoriev I.V."/>
            <person name="Vagvolgyi C."/>
            <person name="Papp T."/>
            <person name="Martin F.M."/>
            <person name="Miettinen O."/>
            <person name="Hibbett D.S."/>
            <person name="Nagy L.G."/>
        </authorList>
    </citation>
    <scope>NUCLEOTIDE SEQUENCE [LARGE SCALE GENOMIC DNA]</scope>
    <source>
        <strain evidence="3 4">CBS 121175</strain>
    </source>
</reference>
<dbReference type="OrthoDB" id="3265734at2759"/>
<evidence type="ECO:0000256" key="2">
    <source>
        <dbReference type="SAM" id="Phobius"/>
    </source>
</evidence>
<keyword evidence="2" id="KW-0812">Transmembrane</keyword>
<feature type="compositionally biased region" description="Polar residues" evidence="1">
    <location>
        <begin position="323"/>
        <end position="332"/>
    </location>
</feature>
<protein>
    <submittedName>
        <fullName evidence="3">Uncharacterized protein</fullName>
    </submittedName>
</protein>
<dbReference type="AlphaFoldDB" id="A0A5C3KEI9"/>
<evidence type="ECO:0000313" key="4">
    <source>
        <dbReference type="Proteomes" id="UP000307440"/>
    </source>
</evidence>
<keyword evidence="4" id="KW-1185">Reference proteome</keyword>
<feature type="compositionally biased region" description="Polar residues" evidence="1">
    <location>
        <begin position="269"/>
        <end position="278"/>
    </location>
</feature>
<feature type="region of interest" description="Disordered" evidence="1">
    <location>
        <begin position="404"/>
        <end position="438"/>
    </location>
</feature>
<sequence length="438" mass="46810">MHGRHLVAERKERWGVPTRRDLPCGSLYLMHQEGYMTDGRDSAQAFPPFPLSASSTSLFCFRPVLPSIHAHLDSGNRLPYSTMSAPTTVIVDDSDPAIQWEPAQQWRVSLQPGNAQNDATRLTQNLGASMTYTFTGTSISVYGMISPGDDTPTIASFRIDNQPAVNWRAQYIPNRMQYRTPFYHSPTLEYGQHTLHLINMVQGNRLWIDYFMVTGPAQPPAPSPTPTPTPTPPPAPTPTLPPTPTSTPSIPPAAPSNQVPDPESVDTLRPSNAVSPSQTGGGSSASNIDISSDISSLRPTDGANVESTPKSLDNSPGGVVVSSPAQNLSTGANRSIGAGVVAGAAVGSLAVVAMMILLAVFFIRRRRRAGGVQVMSETSATYGAIPSSANLTLLFHQPSPYGSAPSLSDSVKQPELTTADVHVPHTSQYHTRPPSYLP</sequence>
<feature type="compositionally biased region" description="Polar residues" evidence="1">
    <location>
        <begin position="305"/>
        <end position="314"/>
    </location>
</feature>